<protein>
    <submittedName>
        <fullName evidence="5">DNA adenine methylase</fullName>
    </submittedName>
</protein>
<dbReference type="EMBL" id="CP081958">
    <property type="protein sequence ID" value="QZP38539.1"/>
    <property type="molecule type" value="Genomic_DNA"/>
</dbReference>
<dbReference type="GeneID" id="67177516"/>
<dbReference type="Proteomes" id="UP000826254">
    <property type="component" value="Chromosome"/>
</dbReference>
<dbReference type="RefSeq" id="WP_222608339.1">
    <property type="nucleotide sequence ID" value="NZ_CP081958.1"/>
</dbReference>
<evidence type="ECO:0000313" key="5">
    <source>
        <dbReference type="EMBL" id="QZP38539.1"/>
    </source>
</evidence>
<sequence length="521" mass="60119">MPEWRAVEDLTLHPLIDTTYKREQRPEPTGEGTFENTPKVIDESHFTDSENVLLTDPRVIDVAQERGWDEIEVEIVDSFADKHAEQLTVLQANDNPEMTPGGEIEYALAWMEVCSEETSRRKRGEKTSPVLGRDSDKPTNGRACEHVSFNEETFRKGRLVKRAASEGLWGLRNPEDLDSDAVETAREQWKMLVQGETEVDPAHSTVEEAHRRAGAIKSEEWMAGDRIFNFRGSKASIARWLVSKFPEHDKYVEVFGGSAAVLYNKPPAQQEVLNDIREPISNFFKVLRDEASDLERELERIELTKEQHDNWTVHWKEGWRPKDDVERAAVVFFKSFSQLRPRDDGSGGFAYPKAYPNRAEKFRNQKQQLTEFQKRFKRDDIPYFIDSFDISPSAFAGELDPVVVENRDFLEVLREHDSPDTCFYLDPPYVDHEGDYDSGFTSGDQDRLVEALHELEGEFILSYGEEVPDGLDTFRETRMLRPDQREEEDEVAIERHFMSFPEEEEGAFRPGNTADARKADW</sequence>
<keyword evidence="2" id="KW-0808">Transferase</keyword>
<keyword evidence="6" id="KW-1185">Reference proteome</keyword>
<evidence type="ECO:0000256" key="4">
    <source>
        <dbReference type="SAM" id="MobiDB-lite"/>
    </source>
</evidence>
<dbReference type="AlphaFoldDB" id="A0A8T8WFA8"/>
<dbReference type="InterPro" id="IPR012327">
    <property type="entry name" value="MeTrfase_D12"/>
</dbReference>
<dbReference type="GO" id="GO:1904047">
    <property type="term" value="F:S-adenosyl-L-methionine binding"/>
    <property type="evidence" value="ECO:0007669"/>
    <property type="project" value="TreeGrafter"/>
</dbReference>
<feature type="compositionally biased region" description="Basic and acidic residues" evidence="4">
    <location>
        <begin position="133"/>
        <end position="143"/>
    </location>
</feature>
<keyword evidence="3" id="KW-0949">S-adenosyl-L-methionine</keyword>
<dbReference type="InterPro" id="IPR029063">
    <property type="entry name" value="SAM-dependent_MTases_sf"/>
</dbReference>
<keyword evidence="1 5" id="KW-0489">Methyltransferase</keyword>
<dbReference type="PRINTS" id="PR00505">
    <property type="entry name" value="D12N6MTFRASE"/>
</dbReference>
<accession>A0A8T8WFA8</accession>
<feature type="region of interest" description="Disordered" evidence="4">
    <location>
        <begin position="502"/>
        <end position="521"/>
    </location>
</feature>
<dbReference type="KEGG" id="hmp:K6T50_05200"/>
<dbReference type="GO" id="GO:0043565">
    <property type="term" value="F:sequence-specific DNA binding"/>
    <property type="evidence" value="ECO:0007669"/>
    <property type="project" value="TreeGrafter"/>
</dbReference>
<reference evidence="5 6" key="1">
    <citation type="journal article" date="2021" name="Int. J. Syst. Evol. Microbiol.">
        <title>Halobaculum halophilum sp. nov. and Halobaculum salinum sp. nov., isolated from salt lake and saline soil.</title>
        <authorList>
            <person name="Cui H.L."/>
            <person name="Shi X.W."/>
            <person name="Yin X.M."/>
            <person name="Yang X.Y."/>
            <person name="Hou J."/>
            <person name="Zhu L."/>
        </authorList>
    </citation>
    <scope>NUCLEOTIDE SEQUENCE [LARGE SCALE GENOMIC DNA]</scope>
    <source>
        <strain evidence="5 6">NBRC 109044</strain>
    </source>
</reference>
<dbReference type="PANTHER" id="PTHR30481">
    <property type="entry name" value="DNA ADENINE METHYLASE"/>
    <property type="match status" value="1"/>
</dbReference>
<evidence type="ECO:0000256" key="3">
    <source>
        <dbReference type="ARBA" id="ARBA00022691"/>
    </source>
</evidence>
<dbReference type="Gene3D" id="3.40.50.150">
    <property type="entry name" value="Vaccinia Virus protein VP39"/>
    <property type="match status" value="2"/>
</dbReference>
<dbReference type="GO" id="GO:0032259">
    <property type="term" value="P:methylation"/>
    <property type="evidence" value="ECO:0007669"/>
    <property type="project" value="UniProtKB-KW"/>
</dbReference>
<dbReference type="GO" id="GO:0006298">
    <property type="term" value="P:mismatch repair"/>
    <property type="evidence" value="ECO:0007669"/>
    <property type="project" value="TreeGrafter"/>
</dbReference>
<evidence type="ECO:0000256" key="1">
    <source>
        <dbReference type="ARBA" id="ARBA00022603"/>
    </source>
</evidence>
<proteinExistence type="predicted"/>
<dbReference type="SUPFAM" id="SSF53335">
    <property type="entry name" value="S-adenosyl-L-methionine-dependent methyltransferases"/>
    <property type="match status" value="1"/>
</dbReference>
<evidence type="ECO:0000313" key="6">
    <source>
        <dbReference type="Proteomes" id="UP000826254"/>
    </source>
</evidence>
<feature type="region of interest" description="Disordered" evidence="4">
    <location>
        <begin position="117"/>
        <end position="143"/>
    </location>
</feature>
<name>A0A8T8WFA8_9EURY</name>
<dbReference type="Pfam" id="PF02086">
    <property type="entry name" value="MethyltransfD12"/>
    <property type="match status" value="1"/>
</dbReference>
<dbReference type="GO" id="GO:0009307">
    <property type="term" value="P:DNA restriction-modification system"/>
    <property type="evidence" value="ECO:0007669"/>
    <property type="project" value="InterPro"/>
</dbReference>
<dbReference type="GO" id="GO:0009007">
    <property type="term" value="F:site-specific DNA-methyltransferase (adenine-specific) activity"/>
    <property type="evidence" value="ECO:0007669"/>
    <property type="project" value="UniProtKB-EC"/>
</dbReference>
<gene>
    <name evidence="5" type="ORF">K6T50_05200</name>
</gene>
<feature type="compositionally biased region" description="Basic and acidic residues" evidence="4">
    <location>
        <begin position="19"/>
        <end position="28"/>
    </location>
</feature>
<feature type="region of interest" description="Disordered" evidence="4">
    <location>
        <begin position="17"/>
        <end position="39"/>
    </location>
</feature>
<organism evidence="5 6">
    <name type="scientific">Halobaculum magnesiiphilum</name>
    <dbReference type="NCBI Taxonomy" id="1017351"/>
    <lineage>
        <taxon>Archaea</taxon>
        <taxon>Methanobacteriati</taxon>
        <taxon>Methanobacteriota</taxon>
        <taxon>Stenosarchaea group</taxon>
        <taxon>Halobacteria</taxon>
        <taxon>Halobacteriales</taxon>
        <taxon>Haloferacaceae</taxon>
        <taxon>Halobaculum</taxon>
    </lineage>
</organism>
<evidence type="ECO:0000256" key="2">
    <source>
        <dbReference type="ARBA" id="ARBA00022679"/>
    </source>
</evidence>